<dbReference type="EMBL" id="RRZB01000004">
    <property type="protein sequence ID" value="MBE0462339.1"/>
    <property type="molecule type" value="Genomic_DNA"/>
</dbReference>
<keyword evidence="4 7" id="KW-0812">Transmembrane</keyword>
<name>A0ABR9FUM3_9GAMM</name>
<evidence type="ECO:0000256" key="2">
    <source>
        <dbReference type="ARBA" id="ARBA00005346"/>
    </source>
</evidence>
<proteinExistence type="inferred from homology"/>
<feature type="transmembrane region" description="Helical" evidence="8">
    <location>
        <begin position="210"/>
        <end position="234"/>
    </location>
</feature>
<evidence type="ECO:0000256" key="7">
    <source>
        <dbReference type="RuleBase" id="RU000320"/>
    </source>
</evidence>
<comment type="caution">
    <text evidence="10">The sequence shown here is derived from an EMBL/GenBank/DDBJ whole genome shotgun (WGS) entry which is preliminary data.</text>
</comment>
<keyword evidence="3" id="KW-1003">Cell membrane</keyword>
<evidence type="ECO:0000256" key="1">
    <source>
        <dbReference type="ARBA" id="ARBA00004651"/>
    </source>
</evidence>
<evidence type="ECO:0000256" key="8">
    <source>
        <dbReference type="SAM" id="Phobius"/>
    </source>
</evidence>
<dbReference type="Pfam" id="PF00361">
    <property type="entry name" value="Proton_antipo_M"/>
    <property type="match status" value="1"/>
</dbReference>
<dbReference type="PANTHER" id="PTHR42703">
    <property type="entry name" value="NADH DEHYDROGENASE"/>
    <property type="match status" value="1"/>
</dbReference>
<feature type="domain" description="NADH:quinone oxidoreductase/Mrp antiporter transmembrane" evidence="9">
    <location>
        <begin position="134"/>
        <end position="414"/>
    </location>
</feature>
<organism evidence="10 11">
    <name type="scientific">Halomonas colorata</name>
    <dbReference type="NCBI Taxonomy" id="2742615"/>
    <lineage>
        <taxon>Bacteria</taxon>
        <taxon>Pseudomonadati</taxon>
        <taxon>Pseudomonadota</taxon>
        <taxon>Gammaproteobacteria</taxon>
        <taxon>Oceanospirillales</taxon>
        <taxon>Halomonadaceae</taxon>
        <taxon>Halomonas</taxon>
    </lineage>
</organism>
<evidence type="ECO:0000256" key="5">
    <source>
        <dbReference type="ARBA" id="ARBA00022989"/>
    </source>
</evidence>
<comment type="subcellular location">
    <subcellularLocation>
        <location evidence="1">Cell membrane</location>
        <topology evidence="1">Multi-pass membrane protein</topology>
    </subcellularLocation>
    <subcellularLocation>
        <location evidence="7">Membrane</location>
        <topology evidence="7">Multi-pass membrane protein</topology>
    </subcellularLocation>
</comment>
<evidence type="ECO:0000256" key="4">
    <source>
        <dbReference type="ARBA" id="ARBA00022692"/>
    </source>
</evidence>
<feature type="transmembrane region" description="Helical" evidence="8">
    <location>
        <begin position="335"/>
        <end position="355"/>
    </location>
</feature>
<feature type="transmembrane region" description="Helical" evidence="8">
    <location>
        <begin position="276"/>
        <end position="300"/>
    </location>
</feature>
<feature type="transmembrane region" description="Helical" evidence="8">
    <location>
        <begin position="307"/>
        <end position="329"/>
    </location>
</feature>
<feature type="transmembrane region" description="Helical" evidence="8">
    <location>
        <begin position="117"/>
        <end position="134"/>
    </location>
</feature>
<feature type="transmembrane region" description="Helical" evidence="8">
    <location>
        <begin position="37"/>
        <end position="57"/>
    </location>
</feature>
<dbReference type="Proteomes" id="UP001645038">
    <property type="component" value="Unassembled WGS sequence"/>
</dbReference>
<evidence type="ECO:0000313" key="10">
    <source>
        <dbReference type="EMBL" id="MBE0462339.1"/>
    </source>
</evidence>
<accession>A0ABR9FUM3</accession>
<feature type="transmembrane region" description="Helical" evidence="8">
    <location>
        <begin position="477"/>
        <end position="497"/>
    </location>
</feature>
<dbReference type="InterPro" id="IPR001750">
    <property type="entry name" value="ND/Mrp_TM"/>
</dbReference>
<dbReference type="InterPro" id="IPR050586">
    <property type="entry name" value="CPA3_Na-H_Antiporter_D"/>
</dbReference>
<feature type="transmembrane region" description="Helical" evidence="8">
    <location>
        <begin position="140"/>
        <end position="157"/>
    </location>
</feature>
<sequence>MITLLLVSALCWPLCVMLLGVWQAYRTPAVQRRYFSWWWLSAAWPALLLAYVGESQWIIDAWMLGGQWSLNALSRPWLAFTALLWSFAAFHARGYFAKEQAKAQTGDHAAERRLLRLALLWPLTFVGNVLLIIAQDIASFYLGFAVMTFAAYALVIHTGTPEAKLGAKAYLILAIIGENLILGGLLWAAGSAETLLLEGVREEIATAEHGALMAGLLWLGLGIKAGVIGLHVWLPLAHPAAPAPASAVLSGAMIKAGLLGWIYVLPLGEPAMSEALVRLGEIILVAGLAAAFGAALYGVWQRHPKAILAYSSISQMGMLTAMVAMGLAAPDVWPLLLPGVVLFAAHHALAKGALFMGTSISEHLPRWPLTVVWILLALPALSLTGAFGAGLISKWTVKSALYEMHHEQLITLLTWAAMGTSALVSVSLWRQWQQRSAGGSHPGQWGAWLATLVAALITPVWLPLPEASVAIPPLKEWVSLIWPLPAGVLVVGFGWLLTHRLRIGTPPAGDLWWLYAPLGYTVVNALRLSGAWLKNAKSTSVDITLLIEKQVMKRLTQLTGMEGWMRHHTSGLMMALAITLALLLIWEGA</sequence>
<feature type="transmembrane region" description="Helical" evidence="8">
    <location>
        <begin position="169"/>
        <end position="190"/>
    </location>
</feature>
<feature type="transmembrane region" description="Helical" evidence="8">
    <location>
        <begin position="246"/>
        <end position="264"/>
    </location>
</feature>
<gene>
    <name evidence="10" type="ORF">EI547_02545</name>
</gene>
<feature type="transmembrane region" description="Helical" evidence="8">
    <location>
        <begin position="367"/>
        <end position="389"/>
    </location>
</feature>
<keyword evidence="5 8" id="KW-1133">Transmembrane helix</keyword>
<feature type="transmembrane region" description="Helical" evidence="8">
    <location>
        <begin position="77"/>
        <end position="96"/>
    </location>
</feature>
<feature type="transmembrane region" description="Helical" evidence="8">
    <location>
        <begin position="409"/>
        <end position="429"/>
    </location>
</feature>
<feature type="transmembrane region" description="Helical" evidence="8">
    <location>
        <begin position="6"/>
        <end position="25"/>
    </location>
</feature>
<dbReference type="RefSeq" id="WP_192536839.1">
    <property type="nucleotide sequence ID" value="NZ_RRZB01000004.1"/>
</dbReference>
<evidence type="ECO:0000313" key="11">
    <source>
        <dbReference type="Proteomes" id="UP001645038"/>
    </source>
</evidence>
<keyword evidence="11" id="KW-1185">Reference proteome</keyword>
<evidence type="ECO:0000256" key="6">
    <source>
        <dbReference type="ARBA" id="ARBA00023136"/>
    </source>
</evidence>
<feature type="transmembrane region" description="Helical" evidence="8">
    <location>
        <begin position="445"/>
        <end position="462"/>
    </location>
</feature>
<comment type="similarity">
    <text evidence="2">Belongs to the CPA3 antiporters (TC 2.A.63) subunit D family.</text>
</comment>
<protein>
    <recommendedName>
        <fullName evidence="9">NADH:quinone oxidoreductase/Mrp antiporter transmembrane domain-containing protein</fullName>
    </recommendedName>
</protein>
<feature type="transmembrane region" description="Helical" evidence="8">
    <location>
        <begin position="569"/>
        <end position="586"/>
    </location>
</feature>
<dbReference type="PANTHER" id="PTHR42703:SF1">
    <property type="entry name" value="NA(+)_H(+) ANTIPORTER SUBUNIT D1"/>
    <property type="match status" value="1"/>
</dbReference>
<keyword evidence="6 8" id="KW-0472">Membrane</keyword>
<evidence type="ECO:0000259" key="9">
    <source>
        <dbReference type="Pfam" id="PF00361"/>
    </source>
</evidence>
<evidence type="ECO:0000256" key="3">
    <source>
        <dbReference type="ARBA" id="ARBA00022475"/>
    </source>
</evidence>
<reference evidence="10 11" key="1">
    <citation type="submission" date="2020-07" db="EMBL/GenBank/DDBJ databases">
        <title>Halophilic bacteria isolated from french cheeses.</title>
        <authorList>
            <person name="Kothe C.I."/>
            <person name="Farah-Kraiem B."/>
            <person name="Renault P."/>
            <person name="Dridi B."/>
        </authorList>
    </citation>
    <scope>NUCLEOTIDE SEQUENCE [LARGE SCALE GENOMIC DNA]</scope>
    <source>
        <strain evidence="10 11">FME20</strain>
    </source>
</reference>